<dbReference type="SUPFAM" id="SSF103473">
    <property type="entry name" value="MFS general substrate transporter"/>
    <property type="match status" value="1"/>
</dbReference>
<feature type="transmembrane region" description="Helical" evidence="6">
    <location>
        <begin position="68"/>
        <end position="86"/>
    </location>
</feature>
<dbReference type="GO" id="GO:0022857">
    <property type="term" value="F:transmembrane transporter activity"/>
    <property type="evidence" value="ECO:0007669"/>
    <property type="project" value="InterPro"/>
</dbReference>
<keyword evidence="2" id="KW-0813">Transport</keyword>
<dbReference type="PANTHER" id="PTHR48020:SF12">
    <property type="entry name" value="PROTON MYO-INOSITOL COTRANSPORTER"/>
    <property type="match status" value="1"/>
</dbReference>
<dbReference type="PRINTS" id="PR00171">
    <property type="entry name" value="SUGRTRNSPORT"/>
</dbReference>
<evidence type="ECO:0000256" key="4">
    <source>
        <dbReference type="ARBA" id="ARBA00022989"/>
    </source>
</evidence>
<organism evidence="8">
    <name type="scientific">bioreactor metagenome</name>
    <dbReference type="NCBI Taxonomy" id="1076179"/>
    <lineage>
        <taxon>unclassified sequences</taxon>
        <taxon>metagenomes</taxon>
        <taxon>ecological metagenomes</taxon>
    </lineage>
</organism>
<protein>
    <submittedName>
        <fullName evidence="8">D-xylose-proton symporter</fullName>
    </submittedName>
</protein>
<dbReference type="InterPro" id="IPR005828">
    <property type="entry name" value="MFS_sugar_transport-like"/>
</dbReference>
<dbReference type="Pfam" id="PF00083">
    <property type="entry name" value="Sugar_tr"/>
    <property type="match status" value="1"/>
</dbReference>
<name>A0A645JR36_9ZZZZ</name>
<evidence type="ECO:0000256" key="6">
    <source>
        <dbReference type="SAM" id="Phobius"/>
    </source>
</evidence>
<evidence type="ECO:0000259" key="7">
    <source>
        <dbReference type="PROSITE" id="PS50850"/>
    </source>
</evidence>
<evidence type="ECO:0000256" key="5">
    <source>
        <dbReference type="ARBA" id="ARBA00023136"/>
    </source>
</evidence>
<gene>
    <name evidence="8" type="primary">xylE_22</name>
    <name evidence="8" type="ORF">SDC9_212938</name>
</gene>
<accession>A0A645JR36</accession>
<dbReference type="PANTHER" id="PTHR48020">
    <property type="entry name" value="PROTON MYO-INOSITOL COTRANSPORTER"/>
    <property type="match status" value="1"/>
</dbReference>
<comment type="subcellular location">
    <subcellularLocation>
        <location evidence="1">Membrane</location>
        <topology evidence="1">Multi-pass membrane protein</topology>
    </subcellularLocation>
</comment>
<dbReference type="InterPro" id="IPR050814">
    <property type="entry name" value="Myo-inositol_Transporter"/>
</dbReference>
<comment type="caution">
    <text evidence="8">The sequence shown here is derived from an EMBL/GenBank/DDBJ whole genome shotgun (WGS) entry which is preliminary data.</text>
</comment>
<evidence type="ECO:0000313" key="8">
    <source>
        <dbReference type="EMBL" id="MPN65159.1"/>
    </source>
</evidence>
<dbReference type="AlphaFoldDB" id="A0A645JR36"/>
<feature type="domain" description="Major facilitator superfamily (MFS) profile" evidence="7">
    <location>
        <begin position="1"/>
        <end position="90"/>
    </location>
</feature>
<evidence type="ECO:0000256" key="1">
    <source>
        <dbReference type="ARBA" id="ARBA00004141"/>
    </source>
</evidence>
<keyword evidence="5 6" id="KW-0472">Membrane</keyword>
<evidence type="ECO:0000256" key="3">
    <source>
        <dbReference type="ARBA" id="ARBA00022692"/>
    </source>
</evidence>
<proteinExistence type="predicted"/>
<dbReference type="InterPro" id="IPR003663">
    <property type="entry name" value="Sugar/inositol_transpt"/>
</dbReference>
<dbReference type="InterPro" id="IPR036259">
    <property type="entry name" value="MFS_trans_sf"/>
</dbReference>
<feature type="transmembrane region" description="Helical" evidence="6">
    <location>
        <begin position="36"/>
        <end position="56"/>
    </location>
</feature>
<dbReference type="Gene3D" id="1.20.1250.20">
    <property type="entry name" value="MFS general substrate transporter like domains"/>
    <property type="match status" value="1"/>
</dbReference>
<keyword evidence="4 6" id="KW-1133">Transmembrane helix</keyword>
<evidence type="ECO:0000256" key="2">
    <source>
        <dbReference type="ARBA" id="ARBA00022448"/>
    </source>
</evidence>
<sequence>MLLLVVLAIACYAMTLGPVTWVVISEIFPNKVRGMAMAMSTFALWSACFVLTYTFPLLNNWLGSYGTFWLYGFICLSGFLFIYRTLPETKGKSLEAIEKELTVK</sequence>
<dbReference type="PROSITE" id="PS50850">
    <property type="entry name" value="MFS"/>
    <property type="match status" value="1"/>
</dbReference>
<dbReference type="EMBL" id="VSSQ01147100">
    <property type="protein sequence ID" value="MPN65159.1"/>
    <property type="molecule type" value="Genomic_DNA"/>
</dbReference>
<dbReference type="InterPro" id="IPR020846">
    <property type="entry name" value="MFS_dom"/>
</dbReference>
<reference evidence="8" key="1">
    <citation type="submission" date="2019-08" db="EMBL/GenBank/DDBJ databases">
        <authorList>
            <person name="Kucharzyk K."/>
            <person name="Murdoch R.W."/>
            <person name="Higgins S."/>
            <person name="Loffler F."/>
        </authorList>
    </citation>
    <scope>NUCLEOTIDE SEQUENCE</scope>
</reference>
<feature type="transmembrane region" description="Helical" evidence="6">
    <location>
        <begin position="6"/>
        <end position="24"/>
    </location>
</feature>
<keyword evidence="3 6" id="KW-0812">Transmembrane</keyword>
<dbReference type="GO" id="GO:0016020">
    <property type="term" value="C:membrane"/>
    <property type="evidence" value="ECO:0007669"/>
    <property type="project" value="UniProtKB-SubCell"/>
</dbReference>